<gene>
    <name evidence="1" type="ORF">L2E82_25750</name>
</gene>
<keyword evidence="2" id="KW-1185">Reference proteome</keyword>
<reference evidence="2" key="1">
    <citation type="journal article" date="2022" name="Mol. Ecol. Resour.">
        <title>The genomes of chicory, endive, great burdock and yacon provide insights into Asteraceae palaeo-polyploidization history and plant inulin production.</title>
        <authorList>
            <person name="Fan W."/>
            <person name="Wang S."/>
            <person name="Wang H."/>
            <person name="Wang A."/>
            <person name="Jiang F."/>
            <person name="Liu H."/>
            <person name="Zhao H."/>
            <person name="Xu D."/>
            <person name="Zhang Y."/>
        </authorList>
    </citation>
    <scope>NUCLEOTIDE SEQUENCE [LARGE SCALE GENOMIC DNA]</scope>
    <source>
        <strain evidence="2">cv. Punajuju</strain>
    </source>
</reference>
<reference evidence="1 2" key="2">
    <citation type="journal article" date="2022" name="Mol. Ecol. Resour.">
        <title>The genomes of chicory, endive, great burdock and yacon provide insights into Asteraceae paleo-polyploidization history and plant inulin production.</title>
        <authorList>
            <person name="Fan W."/>
            <person name="Wang S."/>
            <person name="Wang H."/>
            <person name="Wang A."/>
            <person name="Jiang F."/>
            <person name="Liu H."/>
            <person name="Zhao H."/>
            <person name="Xu D."/>
            <person name="Zhang Y."/>
        </authorList>
    </citation>
    <scope>NUCLEOTIDE SEQUENCE [LARGE SCALE GENOMIC DNA]</scope>
    <source>
        <strain evidence="2">cv. Punajuju</strain>
        <tissue evidence="1">Leaves</tissue>
    </source>
</reference>
<accession>A0ACB9E417</accession>
<evidence type="ECO:0000313" key="2">
    <source>
        <dbReference type="Proteomes" id="UP001055811"/>
    </source>
</evidence>
<comment type="caution">
    <text evidence="1">The sequence shown here is derived from an EMBL/GenBank/DDBJ whole genome shotgun (WGS) entry which is preliminary data.</text>
</comment>
<dbReference type="Proteomes" id="UP001055811">
    <property type="component" value="Linkage Group LG04"/>
</dbReference>
<dbReference type="EMBL" id="CM042012">
    <property type="protein sequence ID" value="KAI3753689.1"/>
    <property type="molecule type" value="Genomic_DNA"/>
</dbReference>
<organism evidence="1 2">
    <name type="scientific">Cichorium intybus</name>
    <name type="common">Chicory</name>
    <dbReference type="NCBI Taxonomy" id="13427"/>
    <lineage>
        <taxon>Eukaryota</taxon>
        <taxon>Viridiplantae</taxon>
        <taxon>Streptophyta</taxon>
        <taxon>Embryophyta</taxon>
        <taxon>Tracheophyta</taxon>
        <taxon>Spermatophyta</taxon>
        <taxon>Magnoliopsida</taxon>
        <taxon>eudicotyledons</taxon>
        <taxon>Gunneridae</taxon>
        <taxon>Pentapetalae</taxon>
        <taxon>asterids</taxon>
        <taxon>campanulids</taxon>
        <taxon>Asterales</taxon>
        <taxon>Asteraceae</taxon>
        <taxon>Cichorioideae</taxon>
        <taxon>Cichorieae</taxon>
        <taxon>Cichoriinae</taxon>
        <taxon>Cichorium</taxon>
    </lineage>
</organism>
<proteinExistence type="predicted"/>
<sequence length="78" mass="8718">MSSEVACRGISDLLLHSTLDYFATDCRSRVLHLDVKPENILLDENHRAIVSDFGLSKLMTREQITVLTTLQGKGYLAP</sequence>
<name>A0ACB9E417_CICIN</name>
<protein>
    <submittedName>
        <fullName evidence="1">Uncharacterized protein</fullName>
    </submittedName>
</protein>
<evidence type="ECO:0000313" key="1">
    <source>
        <dbReference type="EMBL" id="KAI3753689.1"/>
    </source>
</evidence>